<evidence type="ECO:0008006" key="10">
    <source>
        <dbReference type="Google" id="ProtNLM"/>
    </source>
</evidence>
<dbReference type="GO" id="GO:0001784">
    <property type="term" value="F:phosphotyrosine residue binding"/>
    <property type="evidence" value="ECO:0007669"/>
    <property type="project" value="InterPro"/>
</dbReference>
<keyword evidence="1 3" id="KW-0727">SH2 domain</keyword>
<dbReference type="InterPro" id="IPR013761">
    <property type="entry name" value="SAM/pointed_sf"/>
</dbReference>
<feature type="region of interest" description="Disordered" evidence="4">
    <location>
        <begin position="515"/>
        <end position="552"/>
    </location>
</feature>
<dbReference type="SUPFAM" id="SSF55550">
    <property type="entry name" value="SH2 domain"/>
    <property type="match status" value="1"/>
</dbReference>
<dbReference type="SMART" id="SM00147">
    <property type="entry name" value="RasGEF"/>
    <property type="match status" value="1"/>
</dbReference>
<keyword evidence="9" id="KW-1185">Reference proteome</keyword>
<dbReference type="InterPro" id="IPR001660">
    <property type="entry name" value="SAM"/>
</dbReference>
<evidence type="ECO:0000259" key="6">
    <source>
        <dbReference type="PROSITE" id="PS50009"/>
    </source>
</evidence>
<dbReference type="InterPro" id="IPR051853">
    <property type="entry name" value="SH2-Ras-GEF_adapter"/>
</dbReference>
<accession>A0A8S1BQD7</accession>
<evidence type="ECO:0000259" key="5">
    <source>
        <dbReference type="PROSITE" id="PS50001"/>
    </source>
</evidence>
<sequence>MVMSGRAAAALEPQDRVSAADQHQLMETLPIHKPPPSPRTLHRHNSEASTLNAAAVCIKVTWNQSVRVGNMGKNYSKNKEHSSGGRFNSLARSFRFASLTSLTRRKMSPGPVVAPRPPHLDVQQWLGVLDVAEYAPQFSSFSGVEELLWFSEADIKELGVRNSAHRARIMSSLVALRAKYERGNRRRGGDKLQRHSVAVDSGRLVDRTITIKNFLLFEDSLRLIGALFLVYDKGGEPIASRGTAKDFHTSSSELCVNEPPQSKSLDNLTMEESDPNAGTIALRKALEWELSLDSRDLRSHAWYHGAIPRQRAEDITSLDGHFLVRDCMSQPGDYVLSCKYRNQPLHFVINKVVLQPDTVYERVQFQFEDEAFDTVPDLITFYVGSGKSISQMSGAKIHTPRNRLYPLSFYASKFPMQMPPSGLTSPCSPAGSLVTSPCANSPASRLNMYSNNMVMAQPQQPPAGLTSPPGTLGRSNSRPGTPPKLPTKHRSHSLTANTLLAEAGMRSMSIDERSSDKFASLPRNNTPKGPPVCTSTMPRQNKSPMARGMSDPTLSPCMERRHILDLDPQGSPPPKPSRIPCLTSDLKGAAQGVYHASGSDSGNGSGDSVQSSADNVDSTSAVTISLKPCSVGVVIKNPSRSYTPPDAVEPVLEPHSAFDLDSFATLLLPMKENKPLDAMAMQGVRLLLVENGSRVIANHLTKVDLELAHAAGRICPKGEQLDLGLGVHSGIELCSLPHGHQLRLDLIERTRCMQLFVAVTVLSGATDVERADTLHRWIQVAVDTKTALGNLYGFCAIMMGLSMPQVQRLSSTWHVLRQRYTDSAFNFEAKLRPVLKSMNECTNPHAPNTTIPHLLPFVLLHERECALDIEDQLHPSPLCWENSNDQGIQTLFDHLLVARKFSDNEANYRRNAEIVLTDAKTDDLLMDAFRTEFHLKFLWGSRGAGVAAAHRHAKFLQVVTAMSEKCEPSGLQSPCTPTMPNSPSITLFGPTHTAV</sequence>
<feature type="domain" description="SH2" evidence="5">
    <location>
        <begin position="302"/>
        <end position="401"/>
    </location>
</feature>
<feature type="region of interest" description="Disordered" evidence="4">
    <location>
        <begin position="456"/>
        <end position="491"/>
    </location>
</feature>
<dbReference type="EMBL" id="CADEPI010000005">
    <property type="protein sequence ID" value="CAB3361084.1"/>
    <property type="molecule type" value="Genomic_DNA"/>
</dbReference>
<feature type="region of interest" description="Disordered" evidence="4">
    <location>
        <begin position="593"/>
        <end position="614"/>
    </location>
</feature>
<dbReference type="OrthoDB" id="2412973at2759"/>
<dbReference type="SMART" id="SM00454">
    <property type="entry name" value="SAM"/>
    <property type="match status" value="1"/>
</dbReference>
<dbReference type="CDD" id="cd10337">
    <property type="entry name" value="SH2_BCAR3"/>
    <property type="match status" value="1"/>
</dbReference>
<evidence type="ECO:0000256" key="3">
    <source>
        <dbReference type="PROSITE-ProRule" id="PRU00191"/>
    </source>
</evidence>
<dbReference type="PROSITE" id="PS50105">
    <property type="entry name" value="SAM_DOMAIN"/>
    <property type="match status" value="1"/>
</dbReference>
<dbReference type="Gene3D" id="1.10.840.10">
    <property type="entry name" value="Ras guanine-nucleotide exchange factors catalytic domain"/>
    <property type="match status" value="1"/>
</dbReference>
<dbReference type="InterPro" id="IPR023578">
    <property type="entry name" value="Ras_GEF_dom_sf"/>
</dbReference>
<name>A0A8S1BQD7_9INSE</name>
<evidence type="ECO:0000256" key="1">
    <source>
        <dbReference type="ARBA" id="ARBA00022999"/>
    </source>
</evidence>
<dbReference type="SUPFAM" id="SSF47769">
    <property type="entry name" value="SAM/Pointed domain"/>
    <property type="match status" value="1"/>
</dbReference>
<feature type="compositionally biased region" description="Polar residues" evidence="4">
    <location>
        <begin position="522"/>
        <end position="543"/>
    </location>
</feature>
<feature type="domain" description="SAM" evidence="7">
    <location>
        <begin position="121"/>
        <end position="179"/>
    </location>
</feature>
<dbReference type="AlphaFoldDB" id="A0A8S1BQD7"/>
<feature type="region of interest" description="Disordered" evidence="4">
    <location>
        <begin position="253"/>
        <end position="272"/>
    </location>
</feature>
<evidence type="ECO:0000256" key="4">
    <source>
        <dbReference type="SAM" id="MobiDB-lite"/>
    </source>
</evidence>
<dbReference type="PROSITE" id="PS50009">
    <property type="entry name" value="RASGEF_CAT"/>
    <property type="match status" value="1"/>
</dbReference>
<dbReference type="PRINTS" id="PR00401">
    <property type="entry name" value="SH2DOMAIN"/>
</dbReference>
<dbReference type="SUPFAM" id="SSF48366">
    <property type="entry name" value="Ras GEF"/>
    <property type="match status" value="1"/>
</dbReference>
<dbReference type="Pfam" id="PF00617">
    <property type="entry name" value="RasGEF"/>
    <property type="match status" value="1"/>
</dbReference>
<comment type="caution">
    <text evidence="8">The sequence shown here is derived from an EMBL/GenBank/DDBJ whole genome shotgun (WGS) entry which is preliminary data.</text>
</comment>
<dbReference type="FunFam" id="3.30.505.10:FF:000013">
    <property type="entry name" value="SH2 domain-containing protein 3C isoform X1"/>
    <property type="match status" value="1"/>
</dbReference>
<dbReference type="Pfam" id="PF00536">
    <property type="entry name" value="SAM_1"/>
    <property type="match status" value="1"/>
</dbReference>
<protein>
    <recommendedName>
        <fullName evidence="10">SH2 domain-containing protein</fullName>
    </recommendedName>
</protein>
<dbReference type="InterPro" id="IPR000980">
    <property type="entry name" value="SH2"/>
</dbReference>
<feature type="domain" description="Ras-GEF" evidence="6">
    <location>
        <begin position="692"/>
        <end position="969"/>
    </location>
</feature>
<dbReference type="GO" id="GO:0005085">
    <property type="term" value="F:guanyl-nucleotide exchange factor activity"/>
    <property type="evidence" value="ECO:0007669"/>
    <property type="project" value="UniProtKB-KW"/>
</dbReference>
<organism evidence="8 9">
    <name type="scientific">Cloeon dipterum</name>
    <dbReference type="NCBI Taxonomy" id="197152"/>
    <lineage>
        <taxon>Eukaryota</taxon>
        <taxon>Metazoa</taxon>
        <taxon>Ecdysozoa</taxon>
        <taxon>Arthropoda</taxon>
        <taxon>Hexapoda</taxon>
        <taxon>Insecta</taxon>
        <taxon>Pterygota</taxon>
        <taxon>Palaeoptera</taxon>
        <taxon>Ephemeroptera</taxon>
        <taxon>Pisciforma</taxon>
        <taxon>Baetidae</taxon>
        <taxon>Cloeon</taxon>
    </lineage>
</organism>
<feature type="region of interest" description="Disordered" evidence="4">
    <location>
        <begin position="564"/>
        <end position="583"/>
    </location>
</feature>
<dbReference type="InterPro" id="IPR036964">
    <property type="entry name" value="RASGEF_cat_dom_sf"/>
</dbReference>
<dbReference type="InterPro" id="IPR036860">
    <property type="entry name" value="SH2_dom_sf"/>
</dbReference>
<dbReference type="PROSITE" id="PS50001">
    <property type="entry name" value="SH2"/>
    <property type="match status" value="1"/>
</dbReference>
<evidence type="ECO:0000313" key="8">
    <source>
        <dbReference type="EMBL" id="CAB3361084.1"/>
    </source>
</evidence>
<evidence type="ECO:0000313" key="9">
    <source>
        <dbReference type="Proteomes" id="UP000494165"/>
    </source>
</evidence>
<dbReference type="Pfam" id="PF00017">
    <property type="entry name" value="SH2"/>
    <property type="match status" value="1"/>
</dbReference>
<dbReference type="Gene3D" id="1.10.150.50">
    <property type="entry name" value="Transcription Factor, Ets-1"/>
    <property type="match status" value="1"/>
</dbReference>
<dbReference type="Gene3D" id="3.30.505.10">
    <property type="entry name" value="SH2 domain"/>
    <property type="match status" value="1"/>
</dbReference>
<dbReference type="InterPro" id="IPR001895">
    <property type="entry name" value="RASGEF_cat_dom"/>
</dbReference>
<gene>
    <name evidence="8" type="ORF">CLODIP_2_CD11390</name>
</gene>
<feature type="compositionally biased region" description="Low complexity" evidence="4">
    <location>
        <begin position="597"/>
        <end position="612"/>
    </location>
</feature>
<dbReference type="SMART" id="SM00252">
    <property type="entry name" value="SH2"/>
    <property type="match status" value="1"/>
</dbReference>
<dbReference type="GO" id="GO:0007264">
    <property type="term" value="P:small GTPase-mediated signal transduction"/>
    <property type="evidence" value="ECO:0007669"/>
    <property type="project" value="InterPro"/>
</dbReference>
<evidence type="ECO:0000259" key="7">
    <source>
        <dbReference type="PROSITE" id="PS50105"/>
    </source>
</evidence>
<dbReference type="PANTHER" id="PTHR14247:SF8">
    <property type="entry name" value="RAS-GEF DOMAIN-CONTAINING PROTEIN"/>
    <property type="match status" value="1"/>
</dbReference>
<proteinExistence type="predicted"/>
<reference evidence="8 9" key="1">
    <citation type="submission" date="2020-04" db="EMBL/GenBank/DDBJ databases">
        <authorList>
            <person name="Alioto T."/>
            <person name="Alioto T."/>
            <person name="Gomez Garrido J."/>
        </authorList>
    </citation>
    <scope>NUCLEOTIDE SEQUENCE [LARGE SCALE GENOMIC DNA]</scope>
</reference>
<dbReference type="Proteomes" id="UP000494165">
    <property type="component" value="Unassembled WGS sequence"/>
</dbReference>
<dbReference type="FunFam" id="1.10.840.10:FF:000015">
    <property type="entry name" value="Uncharacterized protein, isoform A"/>
    <property type="match status" value="1"/>
</dbReference>
<evidence type="ECO:0000256" key="2">
    <source>
        <dbReference type="PROSITE-ProRule" id="PRU00168"/>
    </source>
</evidence>
<feature type="compositionally biased region" description="Polar residues" evidence="4">
    <location>
        <begin position="253"/>
        <end position="267"/>
    </location>
</feature>
<keyword evidence="2" id="KW-0344">Guanine-nucleotide releasing factor</keyword>
<dbReference type="InterPro" id="IPR044102">
    <property type="entry name" value="SH2_SHEP1/BCAR3/NSP1"/>
</dbReference>
<dbReference type="PANTHER" id="PTHR14247">
    <property type="entry name" value="BREAST CANCER ANTI-ESTROGEN RESISTANCE PROTEIN 3 HOMOLOG-LIKE PROTEIN"/>
    <property type="match status" value="1"/>
</dbReference>